<keyword evidence="1" id="KW-0732">Signal</keyword>
<reference evidence="2" key="2">
    <citation type="submission" date="2025-08" db="UniProtKB">
        <authorList>
            <consortium name="Ensembl"/>
        </authorList>
    </citation>
    <scope>IDENTIFICATION</scope>
</reference>
<feature type="signal peptide" evidence="1">
    <location>
        <begin position="1"/>
        <end position="20"/>
    </location>
</feature>
<dbReference type="Ensembl" id="ENSSFAT00005048033.1">
    <property type="protein sequence ID" value="ENSSFAP00005046449.1"/>
    <property type="gene ID" value="ENSSFAG00005022647.1"/>
</dbReference>
<dbReference type="AlphaFoldDB" id="A0A672IZE3"/>
<feature type="chain" id="PRO_5025607030" evidence="1">
    <location>
        <begin position="21"/>
        <end position="156"/>
    </location>
</feature>
<evidence type="ECO:0000256" key="1">
    <source>
        <dbReference type="SAM" id="SignalP"/>
    </source>
</evidence>
<name>A0A672IZE3_SALFA</name>
<evidence type="ECO:0000313" key="2">
    <source>
        <dbReference type="Ensembl" id="ENSSFAP00005046449.1"/>
    </source>
</evidence>
<accession>A0A672IZE3</accession>
<gene>
    <name evidence="2" type="primary">LOC115404376</name>
</gene>
<dbReference type="OMA" id="QITLVHI"/>
<dbReference type="InParanoid" id="A0A672IZE3"/>
<dbReference type="SUPFAM" id="SSF47266">
    <property type="entry name" value="4-helical cytokines"/>
    <property type="match status" value="1"/>
</dbReference>
<keyword evidence="3" id="KW-1185">Reference proteome</keyword>
<reference evidence="2" key="3">
    <citation type="submission" date="2025-09" db="UniProtKB">
        <authorList>
            <consortium name="Ensembl"/>
        </authorList>
    </citation>
    <scope>IDENTIFICATION</scope>
</reference>
<organism evidence="2 3">
    <name type="scientific">Salarias fasciatus</name>
    <name type="common">Jewelled blenny</name>
    <name type="synonym">Blennius fasciatus</name>
    <dbReference type="NCBI Taxonomy" id="181472"/>
    <lineage>
        <taxon>Eukaryota</taxon>
        <taxon>Metazoa</taxon>
        <taxon>Chordata</taxon>
        <taxon>Craniata</taxon>
        <taxon>Vertebrata</taxon>
        <taxon>Euteleostomi</taxon>
        <taxon>Actinopterygii</taxon>
        <taxon>Neopterygii</taxon>
        <taxon>Teleostei</taxon>
        <taxon>Neoteleostei</taxon>
        <taxon>Acanthomorphata</taxon>
        <taxon>Ovalentaria</taxon>
        <taxon>Blenniimorphae</taxon>
        <taxon>Blenniiformes</taxon>
        <taxon>Blennioidei</taxon>
        <taxon>Blenniidae</taxon>
        <taxon>Salariinae</taxon>
        <taxon>Salarias</taxon>
    </lineage>
</organism>
<sequence length="156" mass="17001">MHVSIALLYISLMAAPECTSLPTTEDSIRISISSIINIAQITLVHIDKLKTTVSAQIEVHAPSIEGLTGISRDLGHLESDLRSPFTDLLDQVVVDVSSLDGRVRSLAATMNCTTHARPTATAADGPFPHSRLYLTLVKLQHYLESLVQNKDKLKIC</sequence>
<dbReference type="InterPro" id="IPR009079">
    <property type="entry name" value="4_helix_cytokine-like_core"/>
</dbReference>
<reference evidence="2" key="1">
    <citation type="submission" date="2019-06" db="EMBL/GenBank/DDBJ databases">
        <authorList>
            <consortium name="Wellcome Sanger Institute Data Sharing"/>
        </authorList>
    </citation>
    <scope>NUCLEOTIDE SEQUENCE [LARGE SCALE GENOMIC DNA]</scope>
</reference>
<evidence type="ECO:0000313" key="3">
    <source>
        <dbReference type="Proteomes" id="UP000472267"/>
    </source>
</evidence>
<dbReference type="Proteomes" id="UP000472267">
    <property type="component" value="Chromosome 17"/>
</dbReference>
<proteinExistence type="predicted"/>
<protein>
    <submittedName>
        <fullName evidence="2">Leptin-B-like</fullName>
    </submittedName>
</protein>
<dbReference type="Gene3D" id="1.20.1250.10">
    <property type="match status" value="1"/>
</dbReference>